<feature type="transmembrane region" description="Helical" evidence="1">
    <location>
        <begin position="7"/>
        <end position="31"/>
    </location>
</feature>
<evidence type="ECO:0000313" key="2">
    <source>
        <dbReference type="EMBL" id="AKG39134.1"/>
    </source>
</evidence>
<dbReference type="STRING" id="1550241.MA03_07625"/>
<accession>A0A0F7FJD9</accession>
<evidence type="ECO:0000313" key="3">
    <source>
        <dbReference type="Proteomes" id="UP000067434"/>
    </source>
</evidence>
<protein>
    <submittedName>
        <fullName evidence="2">Uncharacterized protein</fullName>
    </submittedName>
</protein>
<gene>
    <name evidence="2" type="ORF">MA03_07625</name>
</gene>
<dbReference type="AlphaFoldDB" id="A0A0F7FJD9"/>
<keyword evidence="1" id="KW-1133">Transmembrane helix</keyword>
<reference evidence="2 3" key="1">
    <citation type="journal article" date="2015" name="Stand. Genomic Sci.">
        <title>Complete genome sequence of and proposal of Thermofilum uzonense sp. nov. a novel hyperthermophilic crenarchaeon and emended description of the genus Thermofilum.</title>
        <authorList>
            <person name="Toshchakov S.V."/>
            <person name="Korzhenkov A.A."/>
            <person name="Samarov N.I."/>
            <person name="Mazunin I.O."/>
            <person name="Mozhey O.I."/>
            <person name="Shmyr I.S."/>
            <person name="Derbikova K.S."/>
            <person name="Taranov E.A."/>
            <person name="Dominova I.N."/>
            <person name="Bonch-Osmolovskaya E.A."/>
            <person name="Patrushev M.V."/>
            <person name="Podosokorskaya O.A."/>
            <person name="Kublanov I.V."/>
        </authorList>
    </citation>
    <scope>NUCLEOTIDE SEQUENCE [LARGE SCALE GENOMIC DNA]</scope>
    <source>
        <strain evidence="2 3">1807-2</strain>
    </source>
</reference>
<name>A0A0F7FJD9_9CREN</name>
<evidence type="ECO:0000256" key="1">
    <source>
        <dbReference type="SAM" id="Phobius"/>
    </source>
</evidence>
<proteinExistence type="predicted"/>
<dbReference type="Proteomes" id="UP000067434">
    <property type="component" value="Chromosome"/>
</dbReference>
<dbReference type="EMBL" id="CP009961">
    <property type="protein sequence ID" value="AKG39134.1"/>
    <property type="molecule type" value="Genomic_DNA"/>
</dbReference>
<organism evidence="2 3">
    <name type="scientific">Infirmifilum uzonense</name>
    <dbReference type="NCBI Taxonomy" id="1550241"/>
    <lineage>
        <taxon>Archaea</taxon>
        <taxon>Thermoproteota</taxon>
        <taxon>Thermoprotei</taxon>
        <taxon>Thermofilales</taxon>
        <taxon>Thermofilaceae</taxon>
        <taxon>Infirmifilum</taxon>
    </lineage>
</organism>
<keyword evidence="3" id="KW-1185">Reference proteome</keyword>
<sequence>MVVEERPLLYLGLPGTIFIIIAIALGTHILLLFNATRYSSLPIAILALGAGLVGMILITTALMLYGLNRVIRRIES</sequence>
<dbReference type="KEGG" id="thf:MA03_07625"/>
<feature type="transmembrane region" description="Helical" evidence="1">
    <location>
        <begin position="43"/>
        <end position="67"/>
    </location>
</feature>
<dbReference type="HOGENOM" id="CLU_2646128_0_0_2"/>
<keyword evidence="1" id="KW-0812">Transmembrane</keyword>
<keyword evidence="1" id="KW-0472">Membrane</keyword>
<dbReference type="PATRIC" id="fig|1550241.5.peg.1582"/>